<dbReference type="EMBL" id="LHQQ01000373">
    <property type="protein sequence ID" value="KOS36924.1"/>
    <property type="molecule type" value="Genomic_DNA"/>
</dbReference>
<evidence type="ECO:0000313" key="2">
    <source>
        <dbReference type="EMBL" id="KOS36924.1"/>
    </source>
</evidence>
<sequence>MTSLGLSDLALCLTRDHTHTCTRFQVPSTMKSQSVDRLDVSGLRGRYQFYLDYHNQVFPRFRGSTPYFLGFGLCMLGTRAMKTQPWHNQPSIQCMFNNSYPDTVIKKLNSKQGSAQIYDRRNTPLHLVSAEESKTPSLMQGFARNPKTSSPIQLIHRADSGSDL</sequence>
<accession>A0A0M8NXF8</accession>
<name>A0A0M8NXF8_9EURO</name>
<organism evidence="2 3">
    <name type="scientific">Penicillium nordicum</name>
    <dbReference type="NCBI Taxonomy" id="229535"/>
    <lineage>
        <taxon>Eukaryota</taxon>
        <taxon>Fungi</taxon>
        <taxon>Dikarya</taxon>
        <taxon>Ascomycota</taxon>
        <taxon>Pezizomycotina</taxon>
        <taxon>Eurotiomycetes</taxon>
        <taxon>Eurotiomycetidae</taxon>
        <taxon>Eurotiales</taxon>
        <taxon>Aspergillaceae</taxon>
        <taxon>Penicillium</taxon>
    </lineage>
</organism>
<evidence type="ECO:0000313" key="3">
    <source>
        <dbReference type="Proteomes" id="UP000037696"/>
    </source>
</evidence>
<dbReference type="Proteomes" id="UP000037696">
    <property type="component" value="Unassembled WGS sequence"/>
</dbReference>
<dbReference type="AlphaFoldDB" id="A0A0M8NXF8"/>
<gene>
    <name evidence="2" type="ORF">ACN38_g12303</name>
</gene>
<keyword evidence="3" id="KW-1185">Reference proteome</keyword>
<proteinExistence type="predicted"/>
<comment type="caution">
    <text evidence="2">The sequence shown here is derived from an EMBL/GenBank/DDBJ whole genome shotgun (WGS) entry which is preliminary data.</text>
</comment>
<protein>
    <submittedName>
        <fullName evidence="2">Uncharacterized protein</fullName>
    </submittedName>
</protein>
<reference evidence="2 3" key="1">
    <citation type="submission" date="2015-08" db="EMBL/GenBank/DDBJ databases">
        <title>Genome sequencing of Penicillium nordicum.</title>
        <authorList>
            <person name="Nguyen H.D."/>
            <person name="Seifert K.A."/>
        </authorList>
    </citation>
    <scope>NUCLEOTIDE SEQUENCE [LARGE SCALE GENOMIC DNA]</scope>
    <source>
        <strain evidence="2 3">DAOMC 185683</strain>
    </source>
</reference>
<evidence type="ECO:0000256" key="1">
    <source>
        <dbReference type="SAM" id="MobiDB-lite"/>
    </source>
</evidence>
<feature type="region of interest" description="Disordered" evidence="1">
    <location>
        <begin position="140"/>
        <end position="164"/>
    </location>
</feature>